<organism evidence="1 2">
    <name type="scientific">Mya arenaria</name>
    <name type="common">Soft-shell clam</name>
    <dbReference type="NCBI Taxonomy" id="6604"/>
    <lineage>
        <taxon>Eukaryota</taxon>
        <taxon>Metazoa</taxon>
        <taxon>Spiralia</taxon>
        <taxon>Lophotrochozoa</taxon>
        <taxon>Mollusca</taxon>
        <taxon>Bivalvia</taxon>
        <taxon>Autobranchia</taxon>
        <taxon>Heteroconchia</taxon>
        <taxon>Euheterodonta</taxon>
        <taxon>Imparidentia</taxon>
        <taxon>Neoheterodontei</taxon>
        <taxon>Myida</taxon>
        <taxon>Myoidea</taxon>
        <taxon>Myidae</taxon>
        <taxon>Mya</taxon>
    </lineage>
</organism>
<accession>A0ABY7E2R7</accession>
<evidence type="ECO:0000313" key="1">
    <source>
        <dbReference type="EMBL" id="WAR04140.1"/>
    </source>
</evidence>
<protein>
    <submittedName>
        <fullName evidence="1">Uncharacterized protein</fullName>
    </submittedName>
</protein>
<dbReference type="Proteomes" id="UP001164746">
    <property type="component" value="Chromosome 5"/>
</dbReference>
<sequence length="98" mass="11229">MVNKEKKHDVRPVKLSLPTSQDFIKEKYSVPIDSGNGQNLRALKPIKSDSFLLVSLKGIDWIAESLQKFHGISASFRTFSTMVFQEELWKSTEHVINH</sequence>
<proteinExistence type="predicted"/>
<gene>
    <name evidence="1" type="ORF">MAR_019509</name>
</gene>
<evidence type="ECO:0000313" key="2">
    <source>
        <dbReference type="Proteomes" id="UP001164746"/>
    </source>
</evidence>
<keyword evidence="2" id="KW-1185">Reference proteome</keyword>
<name>A0ABY7E2R7_MYAAR</name>
<dbReference type="EMBL" id="CP111016">
    <property type="protein sequence ID" value="WAR04140.1"/>
    <property type="molecule type" value="Genomic_DNA"/>
</dbReference>
<reference evidence="1" key="1">
    <citation type="submission" date="2022-11" db="EMBL/GenBank/DDBJ databases">
        <title>Centuries of genome instability and evolution in soft-shell clam transmissible cancer (bioRxiv).</title>
        <authorList>
            <person name="Hart S.F.M."/>
            <person name="Yonemitsu M.A."/>
            <person name="Giersch R.M."/>
            <person name="Beal B.F."/>
            <person name="Arriagada G."/>
            <person name="Davis B.W."/>
            <person name="Ostrander E.A."/>
            <person name="Goff S.P."/>
            <person name="Metzger M.J."/>
        </authorList>
    </citation>
    <scope>NUCLEOTIDE SEQUENCE</scope>
    <source>
        <strain evidence="1">MELC-2E11</strain>
        <tissue evidence="1">Siphon/mantle</tissue>
    </source>
</reference>